<keyword evidence="2" id="KW-0378">Hydrolase</keyword>
<name>A0AAE6YGT5_9GAMM</name>
<dbReference type="GO" id="GO:0016787">
    <property type="term" value="F:hydrolase activity"/>
    <property type="evidence" value="ECO:0007669"/>
    <property type="project" value="UniProtKB-KW"/>
</dbReference>
<dbReference type="Pfam" id="PF01738">
    <property type="entry name" value="DLH"/>
    <property type="match status" value="1"/>
</dbReference>
<accession>A0AAE6YGT5</accession>
<evidence type="ECO:0000259" key="1">
    <source>
        <dbReference type="Pfam" id="PF01738"/>
    </source>
</evidence>
<dbReference type="InterPro" id="IPR002925">
    <property type="entry name" value="Dienelactn_hydro"/>
</dbReference>
<reference evidence="2 3" key="1">
    <citation type="submission" date="2019-03" db="EMBL/GenBank/DDBJ databases">
        <title>Complete Genome Sequence of Allofrancisella inopinata Strain SYSU YG23 Isolated from Water-Cooling Systems in China.</title>
        <authorList>
            <person name="Ohrman C."/>
            <person name="Uneklint I."/>
            <person name="Sjodin A."/>
        </authorList>
    </citation>
    <scope>NUCLEOTIDE SEQUENCE [LARGE SCALE GENOMIC DNA]</scope>
    <source>
        <strain evidence="2 3">SYSU YG23</strain>
    </source>
</reference>
<proteinExistence type="predicted"/>
<dbReference type="EMBL" id="CP038241">
    <property type="protein sequence ID" value="QIV95623.1"/>
    <property type="molecule type" value="Genomic_DNA"/>
</dbReference>
<evidence type="ECO:0000313" key="2">
    <source>
        <dbReference type="EMBL" id="QIV95623.1"/>
    </source>
</evidence>
<dbReference type="Proteomes" id="UP000502004">
    <property type="component" value="Chromosome"/>
</dbReference>
<dbReference type="AlphaFoldDB" id="A0AAE6YGT5"/>
<sequence length="246" mass="27117">MPDFKTVLSGFQSTKEWLVVQKKVNIAVSGERLKGILTIPEKALGLILFSHGSGSGRLSPRNQFVASILQQSAFATLLVDLLTEEEDQIYKNRFDIEKLTERLIGIVDWLTINSSTQHLPIGLFGATTGAAAALKCAAKQEKQIKAIVSRGGRPDLAIPDLTRVKAPTLLIVGGNDTEVIMLNNQAYLALNCTKSLEIVPRATHLFEEPGTLEKMTNLTIGWFKRFLPSYTNSNINCCIYHKGVYD</sequence>
<evidence type="ECO:0000313" key="3">
    <source>
        <dbReference type="Proteomes" id="UP000502004"/>
    </source>
</evidence>
<protein>
    <submittedName>
        <fullName evidence="2">Alpha/beta hydrolase</fullName>
    </submittedName>
</protein>
<organism evidence="2 3">
    <name type="scientific">Allofrancisella inopinata</name>
    <dbReference type="NCBI Taxonomy" id="1085647"/>
    <lineage>
        <taxon>Bacteria</taxon>
        <taxon>Pseudomonadati</taxon>
        <taxon>Pseudomonadota</taxon>
        <taxon>Gammaproteobacteria</taxon>
        <taxon>Thiotrichales</taxon>
        <taxon>Francisellaceae</taxon>
        <taxon>Allofrancisella</taxon>
    </lineage>
</organism>
<dbReference type="InterPro" id="IPR029058">
    <property type="entry name" value="AB_hydrolase_fold"/>
</dbReference>
<gene>
    <name evidence="2" type="ORF">E4K63_01715</name>
</gene>
<dbReference type="SUPFAM" id="SSF53474">
    <property type="entry name" value="alpha/beta-Hydrolases"/>
    <property type="match status" value="1"/>
</dbReference>
<dbReference type="Gene3D" id="3.40.50.1820">
    <property type="entry name" value="alpha/beta hydrolase"/>
    <property type="match status" value="1"/>
</dbReference>
<keyword evidence="3" id="KW-1185">Reference proteome</keyword>
<dbReference type="KEGG" id="aii:E4K63_01715"/>
<feature type="domain" description="Dienelactone hydrolase" evidence="1">
    <location>
        <begin position="90"/>
        <end position="209"/>
    </location>
</feature>